<dbReference type="InterPro" id="IPR051317">
    <property type="entry name" value="Gfo/Idh/MocA_oxidoreduct"/>
</dbReference>
<dbReference type="GO" id="GO:0000166">
    <property type="term" value="F:nucleotide binding"/>
    <property type="evidence" value="ECO:0007669"/>
    <property type="project" value="InterPro"/>
</dbReference>
<feature type="domain" description="Gfo/Idh/MocA-like oxidoreductase N-terminal" evidence="3">
    <location>
        <begin position="2"/>
        <end position="115"/>
    </location>
</feature>
<dbReference type="STRING" id="1770058.A3840_15470"/>
<dbReference type="GO" id="GO:0016491">
    <property type="term" value="F:oxidoreductase activity"/>
    <property type="evidence" value="ECO:0007669"/>
    <property type="project" value="UniProtKB-KW"/>
</dbReference>
<dbReference type="EMBL" id="LVVY01000119">
    <property type="protein sequence ID" value="OAM74541.1"/>
    <property type="molecule type" value="Genomic_DNA"/>
</dbReference>
<evidence type="ECO:0000313" key="5">
    <source>
        <dbReference type="EMBL" id="OAM74541.1"/>
    </source>
</evidence>
<reference evidence="5 6" key="1">
    <citation type="submission" date="2016-03" db="EMBL/GenBank/DDBJ databases">
        <title>Genome sequencing of Devosia sp. S37.</title>
        <authorList>
            <person name="Mohd Nor M."/>
        </authorList>
    </citation>
    <scope>NUCLEOTIDE SEQUENCE [LARGE SCALE GENOMIC DNA]</scope>
    <source>
        <strain evidence="5 6">S37</strain>
    </source>
</reference>
<evidence type="ECO:0000259" key="4">
    <source>
        <dbReference type="Pfam" id="PF22725"/>
    </source>
</evidence>
<feature type="domain" description="GFO/IDH/MocA-like oxidoreductase" evidence="4">
    <location>
        <begin position="128"/>
        <end position="236"/>
    </location>
</feature>
<comment type="similarity">
    <text evidence="1">Belongs to the Gfo/Idh/MocA family.</text>
</comment>
<dbReference type="InterPro" id="IPR036291">
    <property type="entry name" value="NAD(P)-bd_dom_sf"/>
</dbReference>
<proteinExistence type="inferred from homology"/>
<dbReference type="PANTHER" id="PTHR43708">
    <property type="entry name" value="CONSERVED EXPRESSED OXIDOREDUCTASE (EUROFUNG)"/>
    <property type="match status" value="1"/>
</dbReference>
<dbReference type="SUPFAM" id="SSF55347">
    <property type="entry name" value="Glyceraldehyde-3-phosphate dehydrogenase-like, C-terminal domain"/>
    <property type="match status" value="1"/>
</dbReference>
<dbReference type="OrthoDB" id="9792935at2"/>
<dbReference type="InterPro" id="IPR000683">
    <property type="entry name" value="Gfo/Idh/MocA-like_OxRdtase_N"/>
</dbReference>
<dbReference type="Gene3D" id="3.30.360.10">
    <property type="entry name" value="Dihydrodipicolinate Reductase, domain 2"/>
    <property type="match status" value="1"/>
</dbReference>
<accession>A0A178HP07</accession>
<sequence>MKIALFGTSHWHAEMHLDAARAAGALVVGVWDENPAHAAAFGKKHALPAVEDISDGLILAPDLVVLMGHPTTLPARAQALIEAGIPLILEKPAASNTAAIAELAQLAAKRKGFVGVPLPNRFGPIFHAHRQLQEAGRAGRLAHASFRLVNGPPERYRQDAVGWLLDPAIGGGGALRNLGIHGVDAVLSLAEGPVTLVSASIGNRIHDEAVDDHALLVLTDAAGALFTVEAGYTYASMAPGGEFEWRLVTANATLVDRGDNASSVTLDDASTRALPPEPTATRYRLFMADTLQRLRDGRPPAITLNDYLAAMTLIDAAYTKARS</sequence>
<keyword evidence="6" id="KW-1185">Reference proteome</keyword>
<dbReference type="Proteomes" id="UP000078389">
    <property type="component" value="Unassembled WGS sequence"/>
</dbReference>
<evidence type="ECO:0000259" key="3">
    <source>
        <dbReference type="Pfam" id="PF01408"/>
    </source>
</evidence>
<evidence type="ECO:0000256" key="1">
    <source>
        <dbReference type="ARBA" id="ARBA00010928"/>
    </source>
</evidence>
<dbReference type="SUPFAM" id="SSF51735">
    <property type="entry name" value="NAD(P)-binding Rossmann-fold domains"/>
    <property type="match status" value="1"/>
</dbReference>
<keyword evidence="2" id="KW-0560">Oxidoreductase</keyword>
<evidence type="ECO:0000313" key="6">
    <source>
        <dbReference type="Proteomes" id="UP000078389"/>
    </source>
</evidence>
<dbReference type="PANTHER" id="PTHR43708:SF5">
    <property type="entry name" value="CONSERVED EXPRESSED OXIDOREDUCTASE (EUROFUNG)-RELATED"/>
    <property type="match status" value="1"/>
</dbReference>
<dbReference type="RefSeq" id="WP_067458798.1">
    <property type="nucleotide sequence ID" value="NZ_LVVY01000119.1"/>
</dbReference>
<dbReference type="Gene3D" id="3.40.50.720">
    <property type="entry name" value="NAD(P)-binding Rossmann-like Domain"/>
    <property type="match status" value="1"/>
</dbReference>
<name>A0A178HP07_9HYPH</name>
<dbReference type="Pfam" id="PF01408">
    <property type="entry name" value="GFO_IDH_MocA"/>
    <property type="match status" value="1"/>
</dbReference>
<comment type="caution">
    <text evidence="5">The sequence shown here is derived from an EMBL/GenBank/DDBJ whole genome shotgun (WGS) entry which is preliminary data.</text>
</comment>
<protein>
    <submittedName>
        <fullName evidence="5">Dehydrogenase</fullName>
    </submittedName>
</protein>
<dbReference type="AlphaFoldDB" id="A0A178HP07"/>
<organism evidence="5 6">
    <name type="scientific">Devosia elaeis</name>
    <dbReference type="NCBI Taxonomy" id="1770058"/>
    <lineage>
        <taxon>Bacteria</taxon>
        <taxon>Pseudomonadati</taxon>
        <taxon>Pseudomonadota</taxon>
        <taxon>Alphaproteobacteria</taxon>
        <taxon>Hyphomicrobiales</taxon>
        <taxon>Devosiaceae</taxon>
        <taxon>Devosia</taxon>
    </lineage>
</organism>
<dbReference type="Pfam" id="PF22725">
    <property type="entry name" value="GFO_IDH_MocA_C3"/>
    <property type="match status" value="1"/>
</dbReference>
<evidence type="ECO:0000256" key="2">
    <source>
        <dbReference type="ARBA" id="ARBA00023002"/>
    </source>
</evidence>
<dbReference type="InterPro" id="IPR055170">
    <property type="entry name" value="GFO_IDH_MocA-like_dom"/>
</dbReference>
<gene>
    <name evidence="5" type="ORF">A3840_15470</name>
</gene>